<dbReference type="PANTHER" id="PTHR15678">
    <property type="entry name" value="ANTIGEN MLAA-22-RELATED"/>
    <property type="match status" value="1"/>
</dbReference>
<dbReference type="Pfam" id="PF10344">
    <property type="entry name" value="Hobbit"/>
    <property type="match status" value="1"/>
</dbReference>
<evidence type="ECO:0000256" key="1">
    <source>
        <dbReference type="SAM" id="MobiDB-lite"/>
    </source>
</evidence>
<evidence type="ECO:0000313" key="2">
    <source>
        <dbReference type="EMBL" id="KAF3498518.1"/>
    </source>
</evidence>
<organism evidence="2 3">
    <name type="scientific">Brassica cretica</name>
    <name type="common">Mustard</name>
    <dbReference type="NCBI Taxonomy" id="69181"/>
    <lineage>
        <taxon>Eukaryota</taxon>
        <taxon>Viridiplantae</taxon>
        <taxon>Streptophyta</taxon>
        <taxon>Embryophyta</taxon>
        <taxon>Tracheophyta</taxon>
        <taxon>Spermatophyta</taxon>
        <taxon>Magnoliopsida</taxon>
        <taxon>eudicotyledons</taxon>
        <taxon>Gunneridae</taxon>
        <taxon>Pentapetalae</taxon>
        <taxon>rosids</taxon>
        <taxon>malvids</taxon>
        <taxon>Brassicales</taxon>
        <taxon>Brassicaceae</taxon>
        <taxon>Brassiceae</taxon>
        <taxon>Brassica</taxon>
    </lineage>
</organism>
<evidence type="ECO:0000313" key="3">
    <source>
        <dbReference type="Proteomes" id="UP000266723"/>
    </source>
</evidence>
<feature type="region of interest" description="Disordered" evidence="1">
    <location>
        <begin position="139"/>
        <end position="162"/>
    </location>
</feature>
<gene>
    <name evidence="2" type="ORF">DY000_02052635</name>
</gene>
<accession>A0ABQ7ALK8</accession>
<protein>
    <submittedName>
        <fullName evidence="2">Uncharacterized protein</fullName>
    </submittedName>
</protein>
<dbReference type="InterPro" id="IPR045167">
    <property type="entry name" value="Hobbit"/>
</dbReference>
<dbReference type="PANTHER" id="PTHR15678:SF13">
    <property type="entry name" value="FMP27_BLTP2_HOBBIT GFWDK MOTIF-CONTAINING RBG UNIT DOMAIN-CONTAINING PROTEIN"/>
    <property type="match status" value="1"/>
</dbReference>
<dbReference type="EMBL" id="QGKV02002055">
    <property type="protein sequence ID" value="KAF3498518.1"/>
    <property type="molecule type" value="Genomic_DNA"/>
</dbReference>
<feature type="region of interest" description="Disordered" evidence="1">
    <location>
        <begin position="281"/>
        <end position="324"/>
    </location>
</feature>
<dbReference type="Proteomes" id="UP000266723">
    <property type="component" value="Unassembled WGS sequence"/>
</dbReference>
<comment type="caution">
    <text evidence="2">The sequence shown here is derived from an EMBL/GenBank/DDBJ whole genome shotgun (WGS) entry which is preliminary data.</text>
</comment>
<sequence length="369" mass="41127">MDTFARDEFAGTWRGLFARVKKHIKCGVLKSVIGIQGKKFSYKSQKNAQFTDDDLKLSDDDESVTWIKKDESGEAGDNFVTSVRGLSNTQRRKAKAFVIRTMRAEAENDFNGEWSDSDVEFSPFARQLTITKAKRLIRRHTKKFRPSSQRGLTSQQRESLPLSVKDLETDASESSSVPADSMVVRIRTGEGRSGRSAKYPSRTSCVPTWVKSSESLRILALEKWTREKSIMGSNTEARSLVPSSGCALGALDEKERLWYSQFSRPDVVPALAPLRTYAGRCGTRHDQSDRSCPPDQLQPQGVHDPRRTQLHHTSRTARDPTATAPVRIRAARDPIEAARVPASSRPSQLASRSCLSLRFILGGPVSTNN</sequence>
<reference evidence="2 3" key="1">
    <citation type="journal article" date="2020" name="BMC Genomics">
        <title>Intraspecific diversification of the crop wild relative Brassica cretica Lam. using demographic model selection.</title>
        <authorList>
            <person name="Kioukis A."/>
            <person name="Michalopoulou V.A."/>
            <person name="Briers L."/>
            <person name="Pirintsos S."/>
            <person name="Studholme D.J."/>
            <person name="Pavlidis P."/>
            <person name="Sarris P.F."/>
        </authorList>
    </citation>
    <scope>NUCLEOTIDE SEQUENCE [LARGE SCALE GENOMIC DNA]</scope>
    <source>
        <strain evidence="3">cv. PFS-1207/04</strain>
    </source>
</reference>
<keyword evidence="3" id="KW-1185">Reference proteome</keyword>
<name>A0ABQ7ALK8_BRACR</name>
<proteinExistence type="predicted"/>
<feature type="compositionally biased region" description="Polar residues" evidence="1">
    <location>
        <begin position="146"/>
        <end position="158"/>
    </location>
</feature>